<organism evidence="2 3">
    <name type="scientific">Halobaculum magnesiiphilum</name>
    <dbReference type="NCBI Taxonomy" id="1017351"/>
    <lineage>
        <taxon>Archaea</taxon>
        <taxon>Methanobacteriati</taxon>
        <taxon>Methanobacteriota</taxon>
        <taxon>Stenosarchaea group</taxon>
        <taxon>Halobacteria</taxon>
        <taxon>Halobacteriales</taxon>
        <taxon>Haloferacaceae</taxon>
        <taxon>Halobaculum</taxon>
    </lineage>
</organism>
<sequence length="965" mass="100385">MGTSTLQSVLVALLALALVAGPATAAVTAVAPASDTADELTTSGTVMAPGDLNRTDSGTLEFELDAERVGDESEVNVLIESAGEEDTVTTTAQNPNESEVYRYRVASSDLPDFSLANATVQVYQESDGNRTDYLTEQGVDLRHLDIADGSASFDDSGRLTLDATDATAGLNGSSFDLAATADGDDRSATLSATLENGTVTIDRNGAFTGLLAPPATLTLAAIDGGPSVTGDTGVTLADVAPDATVLVSPGRVTVQSPLLVADTEYGVYLNTTDPDGEYAETTTAEGTDGVTSVTVENEYVAGTDSIAVDVSTDGSSVLSQTHEPTGAVSAAVDDGQRSVTLAETSFTGQDVSFVLLSTERDIEVVSDAATDGSTLALSGLPDGQGLDRNGTYRMVVAFANAPSQTVAVGDGEGSSSLVPVTNGTQATGTNGTAAPNGSTGNESSLLPFGSGGVPGGQFTLGLGAGLAVLIVLGVGYVVGQSIGGGSGSGASAATQRTRDVRVRITDGFANERLSDEVYLTARPTGQSSASTSGVNHESGGREEAVDGGVVTWTLNAEPYEFTASYNGTTVTETAELLDEKLTLSFQPVSKHVSVIDETGEPVEGATVTAEFDGERISEPTDANGRASLTLPVTASSVEVTATHDRYEPDSRRVNDPNDLPSELRVVGKTGTLRLETAIGGEPTDAVDVSLDTDDEWLRERLQESSPTDEGDDAVGLPAGEYTLVGSVDGAPFEDVRSRVTVPEDDTTSVTLDVPFEYELSATQRESLEALRREADDLLPGGRLDSAIHGYYASVAQSLADAVERVPESGTRFAETGVEPDPVVDATLSAGRGCVEGVDNAMNTKHNVDLFSACADMREASEEWRADYDLDDLFELAAADRVSQRAELKSKLSEAESTVEDNRGEVNVISPAGDVLEELQAYESETRESDEVRNAAFVFAVAGFAEAVAELFEHPRLLDRLNRTMY</sequence>
<feature type="region of interest" description="Disordered" evidence="1">
    <location>
        <begin position="410"/>
        <end position="448"/>
    </location>
</feature>
<accession>A0A8T8WIA7</accession>
<name>A0A8T8WIA7_9EURY</name>
<dbReference type="Gene3D" id="2.60.40.1120">
    <property type="entry name" value="Carboxypeptidase-like, regulatory domain"/>
    <property type="match status" value="1"/>
</dbReference>
<dbReference type="GeneID" id="67180063"/>
<dbReference type="SUPFAM" id="SSF49464">
    <property type="entry name" value="Carboxypeptidase regulatory domain-like"/>
    <property type="match status" value="1"/>
</dbReference>
<dbReference type="EMBL" id="CP081960">
    <property type="protein sequence ID" value="QZP39463.1"/>
    <property type="molecule type" value="Genomic_DNA"/>
</dbReference>
<evidence type="ECO:0000256" key="1">
    <source>
        <dbReference type="SAM" id="MobiDB-lite"/>
    </source>
</evidence>
<dbReference type="KEGG" id="hmp:K6T50_17935"/>
<evidence type="ECO:0000313" key="3">
    <source>
        <dbReference type="Proteomes" id="UP000826254"/>
    </source>
</evidence>
<keyword evidence="3" id="KW-1185">Reference proteome</keyword>
<evidence type="ECO:0008006" key="4">
    <source>
        <dbReference type="Google" id="ProtNLM"/>
    </source>
</evidence>
<reference evidence="2 3" key="1">
    <citation type="journal article" date="2021" name="Int. J. Syst. Evol. Microbiol.">
        <title>Halobaculum halophilum sp. nov. and Halobaculum salinum sp. nov., isolated from salt lake and saline soil.</title>
        <authorList>
            <person name="Cui H.L."/>
            <person name="Shi X.W."/>
            <person name="Yin X.M."/>
            <person name="Yang X.Y."/>
            <person name="Hou J."/>
            <person name="Zhu L."/>
        </authorList>
    </citation>
    <scope>NUCLEOTIDE SEQUENCE [LARGE SCALE GENOMIC DNA]</scope>
    <source>
        <strain evidence="2 3">NBRC 109044</strain>
    </source>
</reference>
<dbReference type="Pfam" id="PF13620">
    <property type="entry name" value="CarboxypepD_reg"/>
    <property type="match status" value="1"/>
</dbReference>
<geneLocation type="plasmid" evidence="2 3">
    <name>unnamed2</name>
</geneLocation>
<feature type="region of interest" description="Disordered" evidence="1">
    <location>
        <begin position="523"/>
        <end position="543"/>
    </location>
</feature>
<dbReference type="AlphaFoldDB" id="A0A8T8WIA7"/>
<keyword evidence="2" id="KW-0614">Plasmid</keyword>
<evidence type="ECO:0000313" key="2">
    <source>
        <dbReference type="EMBL" id="QZP39463.1"/>
    </source>
</evidence>
<feature type="compositionally biased region" description="Polar residues" evidence="1">
    <location>
        <begin position="523"/>
        <end position="535"/>
    </location>
</feature>
<dbReference type="Proteomes" id="UP000826254">
    <property type="component" value="Plasmid unnamed2"/>
</dbReference>
<gene>
    <name evidence="2" type="ORF">K6T50_17935</name>
</gene>
<proteinExistence type="predicted"/>
<feature type="compositionally biased region" description="Low complexity" evidence="1">
    <location>
        <begin position="421"/>
        <end position="441"/>
    </location>
</feature>
<dbReference type="RefSeq" id="WP_222609212.1">
    <property type="nucleotide sequence ID" value="NZ_CP081960.1"/>
</dbReference>
<protein>
    <recommendedName>
        <fullName evidence="4">Carboxypeptidase regulatory-like domain-containing protein</fullName>
    </recommendedName>
</protein>
<dbReference type="InterPro" id="IPR008969">
    <property type="entry name" value="CarboxyPept-like_regulatory"/>
</dbReference>